<evidence type="ECO:0000256" key="7">
    <source>
        <dbReference type="SAM" id="MobiDB-lite"/>
    </source>
</evidence>
<dbReference type="Pfam" id="PF04082">
    <property type="entry name" value="Fungal_trans"/>
    <property type="match status" value="1"/>
</dbReference>
<keyword evidence="6" id="KW-0539">Nucleus</keyword>
<dbReference type="PROSITE" id="PS50048">
    <property type="entry name" value="ZN2_CY6_FUNGAL_2"/>
    <property type="match status" value="1"/>
</dbReference>
<feature type="domain" description="Zn(2)-C6 fungal-type" evidence="8">
    <location>
        <begin position="6"/>
        <end position="35"/>
    </location>
</feature>
<name>A0ABR4GU39_9EURO</name>
<evidence type="ECO:0000259" key="8">
    <source>
        <dbReference type="PROSITE" id="PS50048"/>
    </source>
</evidence>
<keyword evidence="10" id="KW-1185">Reference proteome</keyword>
<dbReference type="PROSITE" id="PS00463">
    <property type="entry name" value="ZN2_CY6_FUNGAL_1"/>
    <property type="match status" value="1"/>
</dbReference>
<dbReference type="CDD" id="cd12148">
    <property type="entry name" value="fungal_TF_MHR"/>
    <property type="match status" value="1"/>
</dbReference>
<keyword evidence="5" id="KW-0804">Transcription</keyword>
<dbReference type="EMBL" id="JBFXLT010000174">
    <property type="protein sequence ID" value="KAL2802586.1"/>
    <property type="molecule type" value="Genomic_DNA"/>
</dbReference>
<dbReference type="InterPro" id="IPR007219">
    <property type="entry name" value="XnlR_reg_dom"/>
</dbReference>
<evidence type="ECO:0000313" key="9">
    <source>
        <dbReference type="EMBL" id="KAL2802586.1"/>
    </source>
</evidence>
<dbReference type="Proteomes" id="UP001610334">
    <property type="component" value="Unassembled WGS sequence"/>
</dbReference>
<proteinExistence type="predicted"/>
<dbReference type="SUPFAM" id="SSF57701">
    <property type="entry name" value="Zn2/Cys6 DNA-binding domain"/>
    <property type="match status" value="1"/>
</dbReference>
<dbReference type="PANTHER" id="PTHR31001">
    <property type="entry name" value="UNCHARACTERIZED TRANSCRIPTIONAL REGULATORY PROTEIN"/>
    <property type="match status" value="1"/>
</dbReference>
<keyword evidence="2" id="KW-0479">Metal-binding</keyword>
<keyword evidence="3" id="KW-0805">Transcription regulation</keyword>
<evidence type="ECO:0000256" key="4">
    <source>
        <dbReference type="ARBA" id="ARBA00023125"/>
    </source>
</evidence>
<evidence type="ECO:0000256" key="5">
    <source>
        <dbReference type="ARBA" id="ARBA00023163"/>
    </source>
</evidence>
<organism evidence="9 10">
    <name type="scientific">Aspergillus granulosus</name>
    <dbReference type="NCBI Taxonomy" id="176169"/>
    <lineage>
        <taxon>Eukaryota</taxon>
        <taxon>Fungi</taxon>
        <taxon>Dikarya</taxon>
        <taxon>Ascomycota</taxon>
        <taxon>Pezizomycotina</taxon>
        <taxon>Eurotiomycetes</taxon>
        <taxon>Eurotiomycetidae</taxon>
        <taxon>Eurotiales</taxon>
        <taxon>Aspergillaceae</taxon>
        <taxon>Aspergillus</taxon>
        <taxon>Aspergillus subgen. Nidulantes</taxon>
    </lineage>
</organism>
<dbReference type="PANTHER" id="PTHR31001:SF50">
    <property type="entry name" value="ZN(II)2CYS6 TRANSCRIPTION FACTOR (EUROFUNG)"/>
    <property type="match status" value="1"/>
</dbReference>
<gene>
    <name evidence="9" type="ORF">BJX63DRAFT_414720</name>
</gene>
<dbReference type="Pfam" id="PF00172">
    <property type="entry name" value="Zn_clus"/>
    <property type="match status" value="1"/>
</dbReference>
<feature type="compositionally biased region" description="Basic and acidic residues" evidence="7">
    <location>
        <begin position="126"/>
        <end position="139"/>
    </location>
</feature>
<sequence>MALTRSCYRCSQKKIRCSKGDPCTSCVKTNSECVFPAPGRAPRRKKRPLKAELASRLSALEHEFQNLTNNSGNLILQDNTRELRGEHGKLLVDEASTYYVTHEVLVRLGNQIGELKHSTEAPSNTGDHEDTPSPRDETAQHGSEFMFGYSSTALSLQGLHPSKEHSHILWQAFEQNVAPVVMIFHKPTLRTLIHDSTANTEGIHRDSEAVVFAVYFAAIASMDPDECKQKLGQDYASLTHRFKFATQQALARSGFLRSPNLAILQAATLFLTCLRRPEDTYFVWTMTAAVHRTAQGLGLHRDGASFGLSPFEVEMRRRLWWSIYLLDSQSSELHGMNPLITEQSYDTRLPQNINDSSLSPESVKAPDPSPGFTEMTFCLVRCEMTSLYRQAAPGSHSDISSSDDSQSLAHLSKARLHQLDQIHTQLVHSYLRFCDVTVPVQWVTATIIRLALARSWVIAHLSHEAADKDNPGHEEVPPDDRIQNQLFSTAMEVVEFAYLLETDPRTRRWSWLFEGYPQWQAVVFILTELCARPHNPAAERACALIVTAFSRWIDTDARKGNVTPKIVFGLMDRAAELHGFEWRGHAKEVLS</sequence>
<evidence type="ECO:0000256" key="6">
    <source>
        <dbReference type="ARBA" id="ARBA00023242"/>
    </source>
</evidence>
<dbReference type="Gene3D" id="4.10.240.10">
    <property type="entry name" value="Zn(2)-C6 fungal-type DNA-binding domain"/>
    <property type="match status" value="1"/>
</dbReference>
<dbReference type="CDD" id="cd00067">
    <property type="entry name" value="GAL4"/>
    <property type="match status" value="1"/>
</dbReference>
<feature type="region of interest" description="Disordered" evidence="7">
    <location>
        <begin position="117"/>
        <end position="140"/>
    </location>
</feature>
<reference evidence="9 10" key="1">
    <citation type="submission" date="2024-07" db="EMBL/GenBank/DDBJ databases">
        <title>Section-level genome sequencing and comparative genomics of Aspergillus sections Usti and Cavernicolus.</title>
        <authorList>
            <consortium name="Lawrence Berkeley National Laboratory"/>
            <person name="Nybo J.L."/>
            <person name="Vesth T.C."/>
            <person name="Theobald S."/>
            <person name="Frisvad J.C."/>
            <person name="Larsen T.O."/>
            <person name="Kjaerboelling I."/>
            <person name="Rothschild-Mancinelli K."/>
            <person name="Lyhne E.K."/>
            <person name="Kogle M.E."/>
            <person name="Barry K."/>
            <person name="Clum A."/>
            <person name="Na H."/>
            <person name="Ledsgaard L."/>
            <person name="Lin J."/>
            <person name="Lipzen A."/>
            <person name="Kuo A."/>
            <person name="Riley R."/>
            <person name="Mondo S."/>
            <person name="Labutti K."/>
            <person name="Haridas S."/>
            <person name="Pangalinan J."/>
            <person name="Salamov A.A."/>
            <person name="Simmons B.A."/>
            <person name="Magnuson J.K."/>
            <person name="Chen J."/>
            <person name="Drula E."/>
            <person name="Henrissat B."/>
            <person name="Wiebenga A."/>
            <person name="Lubbers R.J."/>
            <person name="Gomes A.C."/>
            <person name="Makela M.R."/>
            <person name="Stajich J."/>
            <person name="Grigoriev I.V."/>
            <person name="Mortensen U.H."/>
            <person name="De Vries R.P."/>
            <person name="Baker S.E."/>
            <person name="Andersen M.R."/>
        </authorList>
    </citation>
    <scope>NUCLEOTIDE SEQUENCE [LARGE SCALE GENOMIC DNA]</scope>
    <source>
        <strain evidence="9 10">CBS 588.65</strain>
    </source>
</reference>
<comment type="caution">
    <text evidence="9">The sequence shown here is derived from an EMBL/GenBank/DDBJ whole genome shotgun (WGS) entry which is preliminary data.</text>
</comment>
<dbReference type="InterPro" id="IPR050613">
    <property type="entry name" value="Sec_Metabolite_Reg"/>
</dbReference>
<evidence type="ECO:0000256" key="1">
    <source>
        <dbReference type="ARBA" id="ARBA00004123"/>
    </source>
</evidence>
<dbReference type="SMART" id="SM00066">
    <property type="entry name" value="GAL4"/>
    <property type="match status" value="1"/>
</dbReference>
<evidence type="ECO:0000256" key="2">
    <source>
        <dbReference type="ARBA" id="ARBA00022723"/>
    </source>
</evidence>
<protein>
    <submittedName>
        <fullName evidence="9">Fungal-specific transcription factor domain-containing protein</fullName>
    </submittedName>
</protein>
<evidence type="ECO:0000256" key="3">
    <source>
        <dbReference type="ARBA" id="ARBA00023015"/>
    </source>
</evidence>
<dbReference type="InterPro" id="IPR001138">
    <property type="entry name" value="Zn2Cys6_DnaBD"/>
</dbReference>
<dbReference type="SMART" id="SM00906">
    <property type="entry name" value="Fungal_trans"/>
    <property type="match status" value="1"/>
</dbReference>
<evidence type="ECO:0000313" key="10">
    <source>
        <dbReference type="Proteomes" id="UP001610334"/>
    </source>
</evidence>
<dbReference type="InterPro" id="IPR036864">
    <property type="entry name" value="Zn2-C6_fun-type_DNA-bd_sf"/>
</dbReference>
<keyword evidence="4" id="KW-0238">DNA-binding</keyword>
<accession>A0ABR4GU39</accession>
<comment type="subcellular location">
    <subcellularLocation>
        <location evidence="1">Nucleus</location>
    </subcellularLocation>
</comment>